<proteinExistence type="predicted"/>
<organism evidence="5 6">
    <name type="scientific">Tistlia consotensis USBA 355</name>
    <dbReference type="NCBI Taxonomy" id="560819"/>
    <lineage>
        <taxon>Bacteria</taxon>
        <taxon>Pseudomonadati</taxon>
        <taxon>Pseudomonadota</taxon>
        <taxon>Alphaproteobacteria</taxon>
        <taxon>Rhodospirillales</taxon>
        <taxon>Rhodovibrionaceae</taxon>
        <taxon>Tistlia</taxon>
    </lineage>
</organism>
<keyword evidence="1" id="KW-0560">Oxidoreductase</keyword>
<dbReference type="GO" id="GO:0008691">
    <property type="term" value="F:3-hydroxybutyryl-CoA dehydrogenase activity"/>
    <property type="evidence" value="ECO:0007669"/>
    <property type="project" value="TreeGrafter"/>
</dbReference>
<reference evidence="5 6" key="1">
    <citation type="submission" date="2017-04" db="EMBL/GenBank/DDBJ databases">
        <authorList>
            <person name="Afonso C.L."/>
            <person name="Miller P.J."/>
            <person name="Scott M.A."/>
            <person name="Spackman E."/>
            <person name="Goraichik I."/>
            <person name="Dimitrov K.M."/>
            <person name="Suarez D.L."/>
            <person name="Swayne D.E."/>
        </authorList>
    </citation>
    <scope>NUCLEOTIDE SEQUENCE [LARGE SCALE GENOMIC DNA]</scope>
    <source>
        <strain evidence="5 6">USBA 355</strain>
    </source>
</reference>
<dbReference type="AlphaFoldDB" id="A0A1Y6CET0"/>
<accession>A0A1Y6CET0</accession>
<dbReference type="InterPro" id="IPR008927">
    <property type="entry name" value="6-PGluconate_DH-like_C_sf"/>
</dbReference>
<evidence type="ECO:0000259" key="3">
    <source>
        <dbReference type="Pfam" id="PF00725"/>
    </source>
</evidence>
<keyword evidence="6" id="KW-1185">Reference proteome</keyword>
<feature type="domain" description="3-hydroxyacyl-CoA dehydrogenase C-terminal" evidence="3">
    <location>
        <begin position="186"/>
        <end position="268"/>
    </location>
</feature>
<protein>
    <submittedName>
        <fullName evidence="5">3-hydroxybutyryl-CoA dehydrogenase</fullName>
    </submittedName>
</protein>
<dbReference type="FunFam" id="3.40.50.720:FF:000009">
    <property type="entry name" value="Fatty oxidation complex, alpha subunit"/>
    <property type="match status" value="1"/>
</dbReference>
<dbReference type="InterPro" id="IPR006176">
    <property type="entry name" value="3-OHacyl-CoA_DH_NAD-bd"/>
</dbReference>
<dbReference type="STRING" id="560819.SAMN05428998_12353"/>
<evidence type="ECO:0000313" key="6">
    <source>
        <dbReference type="Proteomes" id="UP000192917"/>
    </source>
</evidence>
<dbReference type="EMBL" id="FWZX01000023">
    <property type="protein sequence ID" value="SMF60520.1"/>
    <property type="molecule type" value="Genomic_DNA"/>
</dbReference>
<dbReference type="Gene3D" id="3.40.50.720">
    <property type="entry name" value="NAD(P)-binding Rossmann-like Domain"/>
    <property type="match status" value="1"/>
</dbReference>
<evidence type="ECO:0000313" key="5">
    <source>
        <dbReference type="EMBL" id="SMF60520.1"/>
    </source>
</evidence>
<dbReference type="Proteomes" id="UP000192917">
    <property type="component" value="Unassembled WGS sequence"/>
</dbReference>
<feature type="domain" description="3-hydroxyacyl-CoA dehydrogenase NAD binding" evidence="4">
    <location>
        <begin position="6"/>
        <end position="183"/>
    </location>
</feature>
<dbReference type="Pfam" id="PF02737">
    <property type="entry name" value="3HCDH_N"/>
    <property type="match status" value="1"/>
</dbReference>
<gene>
    <name evidence="5" type="ORF">SAMN05428998_12353</name>
</gene>
<evidence type="ECO:0000259" key="4">
    <source>
        <dbReference type="Pfam" id="PF02737"/>
    </source>
</evidence>
<dbReference type="GO" id="GO:0070403">
    <property type="term" value="F:NAD+ binding"/>
    <property type="evidence" value="ECO:0007669"/>
    <property type="project" value="InterPro"/>
</dbReference>
<dbReference type="PIRSF" id="PIRSF000105">
    <property type="entry name" value="HCDH"/>
    <property type="match status" value="1"/>
</dbReference>
<dbReference type="GO" id="GO:0006635">
    <property type="term" value="P:fatty acid beta-oxidation"/>
    <property type="evidence" value="ECO:0007669"/>
    <property type="project" value="TreeGrafter"/>
</dbReference>
<evidence type="ECO:0000256" key="2">
    <source>
        <dbReference type="PIRSR" id="PIRSR000105-1"/>
    </source>
</evidence>
<dbReference type="Gene3D" id="1.10.1040.50">
    <property type="match status" value="1"/>
</dbReference>
<name>A0A1Y6CET0_9PROT</name>
<dbReference type="RefSeq" id="WP_085124989.1">
    <property type="nucleotide sequence ID" value="NZ_FWZX01000023.1"/>
</dbReference>
<evidence type="ECO:0000256" key="1">
    <source>
        <dbReference type="ARBA" id="ARBA00023002"/>
    </source>
</evidence>
<dbReference type="InterPro" id="IPR036291">
    <property type="entry name" value="NAD(P)-bd_dom_sf"/>
</dbReference>
<dbReference type="SUPFAM" id="SSF51735">
    <property type="entry name" value="NAD(P)-binding Rossmann-fold domains"/>
    <property type="match status" value="1"/>
</dbReference>
<feature type="site" description="Important for catalytic activity" evidence="2">
    <location>
        <position position="140"/>
    </location>
</feature>
<dbReference type="SUPFAM" id="SSF48179">
    <property type="entry name" value="6-phosphogluconate dehydrogenase C-terminal domain-like"/>
    <property type="match status" value="2"/>
</dbReference>
<dbReference type="InterPro" id="IPR022694">
    <property type="entry name" value="3-OHacyl-CoA_DH"/>
</dbReference>
<dbReference type="InterPro" id="IPR006108">
    <property type="entry name" value="3HC_DH_C"/>
</dbReference>
<dbReference type="Pfam" id="PF00725">
    <property type="entry name" value="3HCDH"/>
    <property type="match status" value="1"/>
</dbReference>
<sequence>MDITRLGILGAGTMGSGIAIGAALAGIETLLVDIDSARLTSALAEAERFYERGIEKGRIAPTAADAARARLKTVAAMAAFADRDLIVEAVFEDFNLKAKVFQELSLIARRSAILATDTSCLRVGDLAVNVEAPERFLGLHYFSPAQINPLVEVVRGAETSQATVETALAFTRATGKTPLLCKDSFGFAVNRFFCPFTNEAARLVDEQLGTTAQVDRVAREALGVAVGPFAVQNIVKPRINLHAIRNLAPLGPFYAPAELLERVGEAGESFEIGEDPGPGAETDALIAERLQGAVFLPVLEELDETVASPADIDRGAALALKFGKPPCALMDALGREAVEERVAPLCQRYGVALPSSIERVGSLIS</sequence>
<dbReference type="PANTHER" id="PTHR48075">
    <property type="entry name" value="3-HYDROXYACYL-COA DEHYDROGENASE FAMILY PROTEIN"/>
    <property type="match status" value="1"/>
</dbReference>
<dbReference type="PANTHER" id="PTHR48075:SF5">
    <property type="entry name" value="3-HYDROXYBUTYRYL-COA DEHYDROGENASE"/>
    <property type="match status" value="1"/>
</dbReference>